<comment type="caution">
    <text evidence="3">The sequence shown here is derived from an EMBL/GenBank/DDBJ whole genome shotgun (WGS) entry which is preliminary data.</text>
</comment>
<evidence type="ECO:0000256" key="1">
    <source>
        <dbReference type="SAM" id="MobiDB-lite"/>
    </source>
</evidence>
<dbReference type="EMBL" id="JAZIBG010000036">
    <property type="protein sequence ID" value="MEF7616133.1"/>
    <property type="molecule type" value="Genomic_DNA"/>
</dbReference>
<dbReference type="InterPro" id="IPR011051">
    <property type="entry name" value="RmlC_Cupin_sf"/>
</dbReference>
<evidence type="ECO:0000259" key="2">
    <source>
        <dbReference type="Pfam" id="PF07883"/>
    </source>
</evidence>
<dbReference type="AlphaFoldDB" id="A0AAW9QIF0"/>
<dbReference type="Gene3D" id="2.60.120.10">
    <property type="entry name" value="Jelly Rolls"/>
    <property type="match status" value="1"/>
</dbReference>
<keyword evidence="4" id="KW-1185">Reference proteome</keyword>
<gene>
    <name evidence="3" type="ORF">V4F39_19620</name>
</gene>
<reference evidence="3 4" key="1">
    <citation type="submission" date="2024-02" db="EMBL/GenBank/DDBJ databases">
        <title>Genome sequence of Aquincola sp. MAHUQ-54.</title>
        <authorList>
            <person name="Huq M.A."/>
        </authorList>
    </citation>
    <scope>NUCLEOTIDE SEQUENCE [LARGE SCALE GENOMIC DNA]</scope>
    <source>
        <strain evidence="3 4">MAHUQ-54</strain>
    </source>
</reference>
<sequence>MHLVRSSEAPRYDAPGHSGMAMRRLQGREAGPSDSVWLGLSVIDPGGGTTLGASPAEKFYVVLSGRLQVFAQQVTQDGVQEASAVLGTFDSCRIAPNEARRLHNPGDEPCTVMLVMANT</sequence>
<dbReference type="RefSeq" id="WP_332291514.1">
    <property type="nucleotide sequence ID" value="NZ_JAZIBG010000036.1"/>
</dbReference>
<proteinExistence type="predicted"/>
<evidence type="ECO:0000313" key="3">
    <source>
        <dbReference type="EMBL" id="MEF7616133.1"/>
    </source>
</evidence>
<feature type="region of interest" description="Disordered" evidence="1">
    <location>
        <begin position="1"/>
        <end position="23"/>
    </location>
</feature>
<dbReference type="Proteomes" id="UP001336250">
    <property type="component" value="Unassembled WGS sequence"/>
</dbReference>
<evidence type="ECO:0000313" key="4">
    <source>
        <dbReference type="Proteomes" id="UP001336250"/>
    </source>
</evidence>
<accession>A0AAW9QIF0</accession>
<protein>
    <submittedName>
        <fullName evidence="3">Cupin domain-containing protein</fullName>
    </submittedName>
</protein>
<dbReference type="CDD" id="cd20299">
    <property type="entry name" value="cupin_YP766765-like"/>
    <property type="match status" value="1"/>
</dbReference>
<dbReference type="InterPro" id="IPR013096">
    <property type="entry name" value="Cupin_2"/>
</dbReference>
<dbReference type="InterPro" id="IPR014710">
    <property type="entry name" value="RmlC-like_jellyroll"/>
</dbReference>
<name>A0AAW9QIF0_9BURK</name>
<organism evidence="3 4">
    <name type="scientific">Aquincola agrisoli</name>
    <dbReference type="NCBI Taxonomy" id="3119538"/>
    <lineage>
        <taxon>Bacteria</taxon>
        <taxon>Pseudomonadati</taxon>
        <taxon>Pseudomonadota</taxon>
        <taxon>Betaproteobacteria</taxon>
        <taxon>Burkholderiales</taxon>
        <taxon>Sphaerotilaceae</taxon>
        <taxon>Aquincola</taxon>
    </lineage>
</organism>
<dbReference type="SUPFAM" id="SSF51182">
    <property type="entry name" value="RmlC-like cupins"/>
    <property type="match status" value="1"/>
</dbReference>
<feature type="domain" description="Cupin type-2" evidence="2">
    <location>
        <begin position="41"/>
        <end position="115"/>
    </location>
</feature>
<dbReference type="Pfam" id="PF07883">
    <property type="entry name" value="Cupin_2"/>
    <property type="match status" value="1"/>
</dbReference>